<comment type="caution">
    <text evidence="2">The sequence shown here is derived from an EMBL/GenBank/DDBJ whole genome shotgun (WGS) entry which is preliminary data.</text>
</comment>
<evidence type="ECO:0000256" key="1">
    <source>
        <dbReference type="SAM" id="MobiDB-lite"/>
    </source>
</evidence>
<proteinExistence type="predicted"/>
<protein>
    <submittedName>
        <fullName evidence="2">Uncharacterized protein</fullName>
    </submittedName>
</protein>
<evidence type="ECO:0000313" key="2">
    <source>
        <dbReference type="EMBL" id="POY72285.1"/>
    </source>
</evidence>
<accession>A0A2S5B6C3</accession>
<gene>
    <name evidence="2" type="ORF">BMF94_4587</name>
</gene>
<dbReference type="EMBL" id="PJQD01000050">
    <property type="protein sequence ID" value="POY72285.1"/>
    <property type="molecule type" value="Genomic_DNA"/>
</dbReference>
<dbReference type="AlphaFoldDB" id="A0A2S5B6C3"/>
<dbReference type="Proteomes" id="UP000237144">
    <property type="component" value="Unassembled WGS sequence"/>
</dbReference>
<keyword evidence="3" id="KW-1185">Reference proteome</keyword>
<organism evidence="2 3">
    <name type="scientific">Rhodotorula taiwanensis</name>
    <dbReference type="NCBI Taxonomy" id="741276"/>
    <lineage>
        <taxon>Eukaryota</taxon>
        <taxon>Fungi</taxon>
        <taxon>Dikarya</taxon>
        <taxon>Basidiomycota</taxon>
        <taxon>Pucciniomycotina</taxon>
        <taxon>Microbotryomycetes</taxon>
        <taxon>Sporidiobolales</taxon>
        <taxon>Sporidiobolaceae</taxon>
        <taxon>Rhodotorula</taxon>
    </lineage>
</organism>
<feature type="region of interest" description="Disordered" evidence="1">
    <location>
        <begin position="206"/>
        <end position="226"/>
    </location>
</feature>
<feature type="compositionally biased region" description="Low complexity" evidence="1">
    <location>
        <begin position="171"/>
        <end position="183"/>
    </location>
</feature>
<name>A0A2S5B6C3_9BASI</name>
<feature type="region of interest" description="Disordered" evidence="1">
    <location>
        <begin position="1"/>
        <end position="20"/>
    </location>
</feature>
<feature type="region of interest" description="Disordered" evidence="1">
    <location>
        <begin position="67"/>
        <end position="183"/>
    </location>
</feature>
<sequence length="226" mass="22907">MSGGQQHKWGRPKQATVGPTATLSLEQQQILAAVPRYKKAWVRPASLKPGQNPNFKILKWVIDTDQDKSAGTEEEMREALEQVTAGNVPLPSEQDQGVAQADPSTAADASSAPTSAVPSAAATGPVPTPSIGTPATGTPAPADATSAQAAIPSTELAHASNPIAQAQGNDPAKPAEGPAPGGEAISVQEAVKGLGEVEMHAAVDAGPSVPDEAKSLVQEDQVAPQA</sequence>
<feature type="compositionally biased region" description="Low complexity" evidence="1">
    <location>
        <begin position="101"/>
        <end position="152"/>
    </location>
</feature>
<reference evidence="2 3" key="1">
    <citation type="journal article" date="2018" name="Front. Microbiol.">
        <title>Prospects for Fungal Bioremediation of Acidic Radioactive Waste Sites: Characterization and Genome Sequence of Rhodotorula taiwanensis MD1149.</title>
        <authorList>
            <person name="Tkavc R."/>
            <person name="Matrosova V.Y."/>
            <person name="Grichenko O.E."/>
            <person name="Gostincar C."/>
            <person name="Volpe R.P."/>
            <person name="Klimenkova P."/>
            <person name="Gaidamakova E.K."/>
            <person name="Zhou C.E."/>
            <person name="Stewart B.J."/>
            <person name="Lyman M.G."/>
            <person name="Malfatti S.A."/>
            <person name="Rubinfeld B."/>
            <person name="Courtot M."/>
            <person name="Singh J."/>
            <person name="Dalgard C.L."/>
            <person name="Hamilton T."/>
            <person name="Frey K.G."/>
            <person name="Gunde-Cimerman N."/>
            <person name="Dugan L."/>
            <person name="Daly M.J."/>
        </authorList>
    </citation>
    <scope>NUCLEOTIDE SEQUENCE [LARGE SCALE GENOMIC DNA]</scope>
    <source>
        <strain evidence="2 3">MD1149</strain>
    </source>
</reference>
<evidence type="ECO:0000313" key="3">
    <source>
        <dbReference type="Proteomes" id="UP000237144"/>
    </source>
</evidence>